<dbReference type="OrthoDB" id="311279at2759"/>
<evidence type="ECO:0000256" key="6">
    <source>
        <dbReference type="SAM" id="MobiDB-lite"/>
    </source>
</evidence>
<dbReference type="GO" id="GO:0005813">
    <property type="term" value="C:centrosome"/>
    <property type="evidence" value="ECO:0007669"/>
    <property type="project" value="UniProtKB-SubCell"/>
</dbReference>
<keyword evidence="4" id="KW-0206">Cytoskeleton</keyword>
<evidence type="ECO:0000256" key="3">
    <source>
        <dbReference type="ARBA" id="ARBA00023054"/>
    </source>
</evidence>
<keyword evidence="7" id="KW-1185">Reference proteome</keyword>
<dbReference type="GO" id="GO:0060271">
    <property type="term" value="P:cilium assembly"/>
    <property type="evidence" value="ECO:0007669"/>
    <property type="project" value="TreeGrafter"/>
</dbReference>
<protein>
    <submittedName>
        <fullName evidence="8">Centrosomal protein of 83 kDa-like</fullName>
    </submittedName>
</protein>
<evidence type="ECO:0000313" key="7">
    <source>
        <dbReference type="Proteomes" id="UP000695026"/>
    </source>
</evidence>
<dbReference type="GO" id="GO:0005814">
    <property type="term" value="C:centriole"/>
    <property type="evidence" value="ECO:0007669"/>
    <property type="project" value="TreeGrafter"/>
</dbReference>
<reference evidence="8" key="1">
    <citation type="submission" date="2025-08" db="UniProtKB">
        <authorList>
            <consortium name="RefSeq"/>
        </authorList>
    </citation>
    <scope>IDENTIFICATION</scope>
    <source>
        <tissue evidence="8">Liver</tissue>
    </source>
</reference>
<evidence type="ECO:0000256" key="4">
    <source>
        <dbReference type="ARBA" id="ARBA00023212"/>
    </source>
</evidence>
<evidence type="ECO:0000313" key="8">
    <source>
        <dbReference type="RefSeq" id="XP_007439773.1"/>
    </source>
</evidence>
<keyword evidence="2" id="KW-0963">Cytoplasm</keyword>
<sequence>MLRKAFGQLLRPSEKHENGTPTVFQIAHPDASEAFQRLSEALREQSMLFGDRLKIQEQVTASEDLEKEKNENANLKQQLHDLQFRVASLSQSENDLLDSNQKLKETLERLKHECRNARSQAERAQSDSEKNLEDKQVKWLEEKHKLIQHNTEIEEKYKVTKEKLYRAAVAQKKRKTLNDNKQKKLLNKIELLEAKREELETENQVLNRQNIPFEEHLRLQKRLKDLQRRHNEFRRLILFPNIPILNPTNLLSSPLVPGPEVSFPLLQEEQHQRELSLLRKRLEELETTQRNQLRELGASTERPHSEISTESERNKLVEQCDLSSGDAK</sequence>
<dbReference type="GO" id="GO:0097539">
    <property type="term" value="C:ciliary transition fiber"/>
    <property type="evidence" value="ECO:0007669"/>
    <property type="project" value="TreeGrafter"/>
</dbReference>
<feature type="region of interest" description="Disordered" evidence="6">
    <location>
        <begin position="1"/>
        <end position="20"/>
    </location>
</feature>
<proteinExistence type="predicted"/>
<feature type="compositionally biased region" description="Basic and acidic residues" evidence="6">
    <location>
        <begin position="301"/>
        <end position="318"/>
    </location>
</feature>
<comment type="subcellular location">
    <subcellularLocation>
        <location evidence="1">Cytoplasm</location>
        <location evidence="1">Cytoskeleton</location>
        <location evidence="1">Microtubule organizing center</location>
        <location evidence="1">Centrosome</location>
    </subcellularLocation>
</comment>
<dbReference type="GO" id="GO:0051660">
    <property type="term" value="P:establishment of centrosome localization"/>
    <property type="evidence" value="ECO:0007669"/>
    <property type="project" value="TreeGrafter"/>
</dbReference>
<evidence type="ECO:0000256" key="2">
    <source>
        <dbReference type="ARBA" id="ARBA00022490"/>
    </source>
</evidence>
<gene>
    <name evidence="8" type="primary">LOC103057852</name>
</gene>
<dbReference type="PANTHER" id="PTHR23170">
    <property type="entry name" value="NY-REN-58 ANTIGEN"/>
    <property type="match status" value="1"/>
</dbReference>
<dbReference type="InterPro" id="IPR052116">
    <property type="entry name" value="Centro_Cilium_Assembly"/>
</dbReference>
<dbReference type="GO" id="GO:0005794">
    <property type="term" value="C:Golgi apparatus"/>
    <property type="evidence" value="ECO:0007669"/>
    <property type="project" value="TreeGrafter"/>
</dbReference>
<dbReference type="PANTHER" id="PTHR23170:SF2">
    <property type="entry name" value="CENTROSOMAL PROTEIN OF 83 KDA"/>
    <property type="match status" value="1"/>
</dbReference>
<accession>A0A9F2R9A5</accession>
<evidence type="ECO:0000256" key="5">
    <source>
        <dbReference type="SAM" id="Coils"/>
    </source>
</evidence>
<name>A0A9F2R9A5_PYTBI</name>
<organism evidence="7 8">
    <name type="scientific">Python bivittatus</name>
    <name type="common">Burmese python</name>
    <name type="synonym">Python molurus bivittatus</name>
    <dbReference type="NCBI Taxonomy" id="176946"/>
    <lineage>
        <taxon>Eukaryota</taxon>
        <taxon>Metazoa</taxon>
        <taxon>Chordata</taxon>
        <taxon>Craniata</taxon>
        <taxon>Vertebrata</taxon>
        <taxon>Euteleostomi</taxon>
        <taxon>Lepidosauria</taxon>
        <taxon>Squamata</taxon>
        <taxon>Bifurcata</taxon>
        <taxon>Unidentata</taxon>
        <taxon>Episquamata</taxon>
        <taxon>Toxicofera</taxon>
        <taxon>Serpentes</taxon>
        <taxon>Henophidia</taxon>
        <taxon>Pythonidae</taxon>
        <taxon>Python</taxon>
    </lineage>
</organism>
<dbReference type="RefSeq" id="XP_007439773.1">
    <property type="nucleotide sequence ID" value="XM_007439711.3"/>
</dbReference>
<feature type="coiled-coil region" evidence="5">
    <location>
        <begin position="182"/>
        <end position="236"/>
    </location>
</feature>
<evidence type="ECO:0000256" key="1">
    <source>
        <dbReference type="ARBA" id="ARBA00004300"/>
    </source>
</evidence>
<dbReference type="KEGG" id="pbi:103057852"/>
<dbReference type="GeneID" id="103057852"/>
<dbReference type="AlphaFoldDB" id="A0A9F2R9A5"/>
<dbReference type="Proteomes" id="UP000695026">
    <property type="component" value="Unplaced"/>
</dbReference>
<feature type="coiled-coil region" evidence="5">
    <location>
        <begin position="58"/>
        <end position="127"/>
    </location>
</feature>
<keyword evidence="3 5" id="KW-0175">Coiled coil</keyword>
<feature type="region of interest" description="Disordered" evidence="6">
    <location>
        <begin position="289"/>
        <end position="328"/>
    </location>
</feature>